<dbReference type="EMBL" id="CAJOBC010086717">
    <property type="protein sequence ID" value="CAF4347573.1"/>
    <property type="molecule type" value="Genomic_DNA"/>
</dbReference>
<dbReference type="OrthoDB" id="37659at2759"/>
<feature type="non-terminal residue" evidence="1">
    <location>
        <position position="1"/>
    </location>
</feature>
<name>A0A815RXT0_9BILA</name>
<dbReference type="Pfam" id="PF00106">
    <property type="entry name" value="adh_short"/>
    <property type="match status" value="1"/>
</dbReference>
<reference evidence="1" key="1">
    <citation type="submission" date="2021-02" db="EMBL/GenBank/DDBJ databases">
        <authorList>
            <person name="Nowell W R."/>
        </authorList>
    </citation>
    <scope>NUCLEOTIDE SEQUENCE</scope>
</reference>
<dbReference type="EMBL" id="CAJNOQ010021234">
    <property type="protein sequence ID" value="CAF1483016.1"/>
    <property type="molecule type" value="Genomic_DNA"/>
</dbReference>
<comment type="caution">
    <text evidence="1">The sequence shown here is derived from an EMBL/GenBank/DDBJ whole genome shotgun (WGS) entry which is preliminary data.</text>
</comment>
<organism evidence="1 3">
    <name type="scientific">Didymodactylos carnosus</name>
    <dbReference type="NCBI Taxonomy" id="1234261"/>
    <lineage>
        <taxon>Eukaryota</taxon>
        <taxon>Metazoa</taxon>
        <taxon>Spiralia</taxon>
        <taxon>Gnathifera</taxon>
        <taxon>Rotifera</taxon>
        <taxon>Eurotatoria</taxon>
        <taxon>Bdelloidea</taxon>
        <taxon>Philodinida</taxon>
        <taxon>Philodinidae</taxon>
        <taxon>Didymodactylos</taxon>
    </lineage>
</organism>
<evidence type="ECO:0000313" key="2">
    <source>
        <dbReference type="EMBL" id="CAF4347573.1"/>
    </source>
</evidence>
<accession>A0A815RXT0</accession>
<dbReference type="AlphaFoldDB" id="A0A815RXT0"/>
<sequence length="104" mass="11587">APVYGATKAGIHSFTMSLRFNLTSENSSVQVYEILPPKVKTNLDPNSNIGEDLNEFVQHAFTGLVNGQQEIGMKMSDTARKATRSEIDETFQKMDAVYKQMLSQ</sequence>
<dbReference type="Gene3D" id="3.40.50.720">
    <property type="entry name" value="NAD(P)-binding Rossmann-like Domain"/>
    <property type="match status" value="1"/>
</dbReference>
<keyword evidence="3" id="KW-1185">Reference proteome</keyword>
<dbReference type="InterPro" id="IPR002347">
    <property type="entry name" value="SDR_fam"/>
</dbReference>
<evidence type="ECO:0000313" key="3">
    <source>
        <dbReference type="Proteomes" id="UP000663829"/>
    </source>
</evidence>
<dbReference type="InterPro" id="IPR036291">
    <property type="entry name" value="NAD(P)-bd_dom_sf"/>
</dbReference>
<gene>
    <name evidence="1" type="ORF">GPM918_LOCUS35920</name>
    <name evidence="2" type="ORF">SRO942_LOCUS36645</name>
</gene>
<dbReference type="Proteomes" id="UP000681722">
    <property type="component" value="Unassembled WGS sequence"/>
</dbReference>
<dbReference type="Proteomes" id="UP000663829">
    <property type="component" value="Unassembled WGS sequence"/>
</dbReference>
<proteinExistence type="predicted"/>
<evidence type="ECO:0000313" key="1">
    <source>
        <dbReference type="EMBL" id="CAF1483016.1"/>
    </source>
</evidence>
<protein>
    <submittedName>
        <fullName evidence="1">Uncharacterized protein</fullName>
    </submittedName>
</protein>
<dbReference type="SUPFAM" id="SSF51735">
    <property type="entry name" value="NAD(P)-binding Rossmann-fold domains"/>
    <property type="match status" value="1"/>
</dbReference>